<keyword evidence="6" id="KW-0732">Signal</keyword>
<evidence type="ECO:0000256" key="2">
    <source>
        <dbReference type="ARBA" id="ARBA00011062"/>
    </source>
</evidence>
<evidence type="ECO:0000256" key="5">
    <source>
        <dbReference type="ARBA" id="ARBA00022801"/>
    </source>
</evidence>
<dbReference type="EC" id="3.1.3.5" evidence="3"/>
<comment type="catalytic activity">
    <reaction evidence="1">
        <text>a ribonucleoside 5'-phosphate + H2O = a ribonucleoside + phosphate</text>
        <dbReference type="Rhea" id="RHEA:12484"/>
        <dbReference type="ChEBI" id="CHEBI:15377"/>
        <dbReference type="ChEBI" id="CHEBI:18254"/>
        <dbReference type="ChEBI" id="CHEBI:43474"/>
        <dbReference type="ChEBI" id="CHEBI:58043"/>
        <dbReference type="EC" id="3.1.3.5"/>
    </reaction>
</comment>
<evidence type="ECO:0000259" key="7">
    <source>
        <dbReference type="Pfam" id="PF01975"/>
    </source>
</evidence>
<evidence type="ECO:0000313" key="9">
    <source>
        <dbReference type="Proteomes" id="UP000190989"/>
    </source>
</evidence>
<dbReference type="SUPFAM" id="SSF64167">
    <property type="entry name" value="SurE-like"/>
    <property type="match status" value="1"/>
</dbReference>
<dbReference type="AlphaFoldDB" id="A0A1U6HXE5"/>
<dbReference type="STRING" id="428990.SAMN06295987_103295"/>
<dbReference type="InterPro" id="IPR002828">
    <property type="entry name" value="SurE-like_Pase/nucleotidase"/>
</dbReference>
<gene>
    <name evidence="8" type="ORF">SAMN06295987_103295</name>
</gene>
<name>A0A1U6HXE5_9SPHN</name>
<dbReference type="InterPro" id="IPR030048">
    <property type="entry name" value="SurE"/>
</dbReference>
<dbReference type="PANTHER" id="PTHR30457:SF0">
    <property type="entry name" value="PHOSPHATASE, PUTATIVE (AFU_ORTHOLOGUE AFUA_4G01070)-RELATED"/>
    <property type="match status" value="1"/>
</dbReference>
<keyword evidence="9" id="KW-1185">Reference proteome</keyword>
<evidence type="ECO:0000256" key="6">
    <source>
        <dbReference type="SAM" id="SignalP"/>
    </source>
</evidence>
<dbReference type="InterPro" id="IPR036523">
    <property type="entry name" value="SurE-like_sf"/>
</dbReference>
<evidence type="ECO:0000313" key="8">
    <source>
        <dbReference type="EMBL" id="SLK00455.1"/>
    </source>
</evidence>
<dbReference type="RefSeq" id="WP_079730582.1">
    <property type="nucleotide sequence ID" value="NZ_FVZE01000003.1"/>
</dbReference>
<feature type="domain" description="Survival protein SurE-like phosphatase/nucleotidase" evidence="7">
    <location>
        <begin position="23"/>
        <end position="237"/>
    </location>
</feature>
<accession>A0A1U6HXE5</accession>
<dbReference type="Proteomes" id="UP000190989">
    <property type="component" value="Unassembled WGS sequence"/>
</dbReference>
<dbReference type="EMBL" id="FVZE01000003">
    <property type="protein sequence ID" value="SLK00455.1"/>
    <property type="molecule type" value="Genomic_DNA"/>
</dbReference>
<dbReference type="Gene3D" id="3.40.1210.10">
    <property type="entry name" value="Survival protein SurE-like phosphatase/nucleotidase"/>
    <property type="match status" value="1"/>
</dbReference>
<dbReference type="Pfam" id="PF01975">
    <property type="entry name" value="SurE"/>
    <property type="match status" value="1"/>
</dbReference>
<dbReference type="PANTHER" id="PTHR30457">
    <property type="entry name" value="5'-NUCLEOTIDASE SURE"/>
    <property type="match status" value="1"/>
</dbReference>
<dbReference type="GO" id="GO:0046872">
    <property type="term" value="F:metal ion binding"/>
    <property type="evidence" value="ECO:0007669"/>
    <property type="project" value="UniProtKB-KW"/>
</dbReference>
<comment type="similarity">
    <text evidence="2">Belongs to the SurE nucleotidase family.</text>
</comment>
<evidence type="ECO:0000256" key="3">
    <source>
        <dbReference type="ARBA" id="ARBA00012643"/>
    </source>
</evidence>
<keyword evidence="5" id="KW-0378">Hydrolase</keyword>
<evidence type="ECO:0000256" key="4">
    <source>
        <dbReference type="ARBA" id="ARBA00022723"/>
    </source>
</evidence>
<feature type="chain" id="PRO_5012866254" description="5'-nucleotidase" evidence="6">
    <location>
        <begin position="21"/>
        <end position="323"/>
    </location>
</feature>
<sequence length="323" mass="33170">MLTRLLLATALVAAPALAEARNIVVSNDDGLTSNVVALYKALKAEGHDVIVSIPCTGQSGMGGAVKFMRPLGPLSQDCHNGAAKKGAPGVGPIDREGIPAQDFNYVDGTPVMAVLYGIDVLAQKRWAKAPDLVLSGPNEGQNVGQIIVSSGTVNVVQYASARGIPAVALSAGVGTTDNTGLANPQSATVAALSAELVDALDAGAAGRSLLPAGISLNVNFPDDLAKDSWKLTRVGTYNAYDVHFTEDMSQSPVARAMGAGGQSLPGVVIDLNKAAPTPAQARDESIVVRDAITVSVMQPGYGAQDKHTTGIARKLINRLSGKK</sequence>
<protein>
    <recommendedName>
        <fullName evidence="3">5'-nucleotidase</fullName>
        <ecNumber evidence="3">3.1.3.5</ecNumber>
    </recommendedName>
</protein>
<reference evidence="9" key="1">
    <citation type="submission" date="2017-02" db="EMBL/GenBank/DDBJ databases">
        <authorList>
            <person name="Varghese N."/>
            <person name="Submissions S."/>
        </authorList>
    </citation>
    <scope>NUCLEOTIDE SEQUENCE [LARGE SCALE GENOMIC DNA]</scope>
    <source>
        <strain evidence="9">SM117</strain>
    </source>
</reference>
<dbReference type="GO" id="GO:0008253">
    <property type="term" value="F:5'-nucleotidase activity"/>
    <property type="evidence" value="ECO:0007669"/>
    <property type="project" value="UniProtKB-EC"/>
</dbReference>
<organism evidence="8 9">
    <name type="scientific">Novosphingobium mathurense</name>
    <dbReference type="NCBI Taxonomy" id="428990"/>
    <lineage>
        <taxon>Bacteria</taxon>
        <taxon>Pseudomonadati</taxon>
        <taxon>Pseudomonadota</taxon>
        <taxon>Alphaproteobacteria</taxon>
        <taxon>Sphingomonadales</taxon>
        <taxon>Sphingomonadaceae</taxon>
        <taxon>Novosphingobium</taxon>
    </lineage>
</organism>
<proteinExistence type="inferred from homology"/>
<feature type="signal peptide" evidence="6">
    <location>
        <begin position="1"/>
        <end position="20"/>
    </location>
</feature>
<evidence type="ECO:0000256" key="1">
    <source>
        <dbReference type="ARBA" id="ARBA00000815"/>
    </source>
</evidence>
<keyword evidence="4" id="KW-0479">Metal-binding</keyword>